<accession>A0A850PAJ8</accession>
<organism evidence="6 7">
    <name type="scientific">Ameyamaea chiangmaiensis</name>
    <dbReference type="NCBI Taxonomy" id="442969"/>
    <lineage>
        <taxon>Bacteria</taxon>
        <taxon>Pseudomonadati</taxon>
        <taxon>Pseudomonadota</taxon>
        <taxon>Alphaproteobacteria</taxon>
        <taxon>Acetobacterales</taxon>
        <taxon>Acetobacteraceae</taxon>
        <taxon>Ameyamaea</taxon>
    </lineage>
</organism>
<dbReference type="Pfam" id="PF02590">
    <property type="entry name" value="SPOUT_MTase"/>
    <property type="match status" value="1"/>
</dbReference>
<dbReference type="HAMAP" id="MF_00658">
    <property type="entry name" value="23SrRNA_methyltr_H"/>
    <property type="match status" value="1"/>
</dbReference>
<comment type="subunit">
    <text evidence="5">Homodimer.</text>
</comment>
<dbReference type="GO" id="GO:0005737">
    <property type="term" value="C:cytoplasm"/>
    <property type="evidence" value="ECO:0007669"/>
    <property type="project" value="UniProtKB-SubCell"/>
</dbReference>
<dbReference type="InterPro" id="IPR003742">
    <property type="entry name" value="RlmH-like"/>
</dbReference>
<evidence type="ECO:0000256" key="5">
    <source>
        <dbReference type="HAMAP-Rule" id="MF_00658"/>
    </source>
</evidence>
<evidence type="ECO:0000256" key="2">
    <source>
        <dbReference type="ARBA" id="ARBA00022679"/>
    </source>
</evidence>
<dbReference type="AlphaFoldDB" id="A0A850PAJ8"/>
<evidence type="ECO:0000256" key="1">
    <source>
        <dbReference type="ARBA" id="ARBA00022603"/>
    </source>
</evidence>
<keyword evidence="2 5" id="KW-0808">Transferase</keyword>
<feature type="binding site" evidence="5">
    <location>
        <begin position="115"/>
        <end position="120"/>
    </location>
    <ligand>
        <name>S-adenosyl-L-methionine</name>
        <dbReference type="ChEBI" id="CHEBI:59789"/>
    </ligand>
</feature>
<feature type="binding site" evidence="5">
    <location>
        <position position="65"/>
    </location>
    <ligand>
        <name>S-adenosyl-L-methionine</name>
        <dbReference type="ChEBI" id="CHEBI:59789"/>
    </ligand>
</feature>
<dbReference type="SUPFAM" id="SSF75217">
    <property type="entry name" value="alpha/beta knot"/>
    <property type="match status" value="1"/>
</dbReference>
<dbReference type="PANTHER" id="PTHR33603:SF1">
    <property type="entry name" value="RIBOSOMAL RNA LARGE SUBUNIT METHYLTRANSFERASE H"/>
    <property type="match status" value="1"/>
</dbReference>
<comment type="function">
    <text evidence="5">Specifically methylates the pseudouridine at position 1915 (m3Psi1915) in 23S rRNA.</text>
</comment>
<dbReference type="CDD" id="cd18081">
    <property type="entry name" value="RlmH-like"/>
    <property type="match status" value="1"/>
</dbReference>
<dbReference type="Gene3D" id="3.40.1280.10">
    <property type="match status" value="1"/>
</dbReference>
<keyword evidence="5" id="KW-0963">Cytoplasm</keyword>
<gene>
    <name evidence="5" type="primary">rlmH</name>
    <name evidence="6" type="ORF">HUK82_13380</name>
</gene>
<keyword evidence="3 5" id="KW-0949">S-adenosyl-L-methionine</keyword>
<dbReference type="PANTHER" id="PTHR33603">
    <property type="entry name" value="METHYLTRANSFERASE"/>
    <property type="match status" value="1"/>
</dbReference>
<name>A0A850PAJ8_9PROT</name>
<comment type="subcellular location">
    <subcellularLocation>
        <location evidence="5">Cytoplasm</location>
    </subcellularLocation>
</comment>
<dbReference type="InterPro" id="IPR029026">
    <property type="entry name" value="tRNA_m1G_MTases_N"/>
</dbReference>
<dbReference type="Proteomes" id="UP000585665">
    <property type="component" value="Unassembled WGS sequence"/>
</dbReference>
<protein>
    <recommendedName>
        <fullName evidence="5">Ribosomal RNA large subunit methyltransferase H</fullName>
        <ecNumber evidence="5">2.1.1.177</ecNumber>
    </recommendedName>
    <alternativeName>
        <fullName evidence="5">23S rRNA (pseudouridine1915-N3)-methyltransferase</fullName>
    </alternativeName>
    <alternativeName>
        <fullName evidence="5">23S rRNA m3Psi1915 methyltransferase</fullName>
    </alternativeName>
    <alternativeName>
        <fullName evidence="5">rRNA (pseudouridine-N3-)-methyltransferase RlmH</fullName>
    </alternativeName>
</protein>
<dbReference type="EC" id="2.1.1.177" evidence="5"/>
<feature type="binding site" evidence="5">
    <location>
        <position position="96"/>
    </location>
    <ligand>
        <name>S-adenosyl-L-methionine</name>
        <dbReference type="ChEBI" id="CHEBI:59789"/>
    </ligand>
</feature>
<comment type="similarity">
    <text evidence="4 5">Belongs to the RNA methyltransferase RlmH family.</text>
</comment>
<keyword evidence="1 5" id="KW-0489">Methyltransferase</keyword>
<evidence type="ECO:0000256" key="3">
    <source>
        <dbReference type="ARBA" id="ARBA00022691"/>
    </source>
</evidence>
<dbReference type="RefSeq" id="WP_176614434.1">
    <property type="nucleotide sequence ID" value="NZ_JABXXR010000144.1"/>
</dbReference>
<proteinExistence type="inferred from homology"/>
<evidence type="ECO:0000313" key="7">
    <source>
        <dbReference type="Proteomes" id="UP000585665"/>
    </source>
</evidence>
<sequence length="151" mass="16690">MRLIAVGRLKPGPEADLLARYSKRLSPRLDVHEVADARGSFAEVRRRESQALLSALPPSAYVVALDEGGRAYDSLSFSRKLEHWLELPRPLVFLIGGAEGLDADAVARADETLSLGPMTWPHMLVRGLLAEQLYRARAISANHPYHKTGRP</sequence>
<dbReference type="InterPro" id="IPR029028">
    <property type="entry name" value="Alpha/beta_knot_MTases"/>
</dbReference>
<reference evidence="6 7" key="1">
    <citation type="submission" date="2020-06" db="EMBL/GenBank/DDBJ databases">
        <title>Description of novel acetic acid bacteria.</title>
        <authorList>
            <person name="Sombolestani A."/>
        </authorList>
    </citation>
    <scope>NUCLEOTIDE SEQUENCE [LARGE SCALE GENOMIC DNA]</scope>
    <source>
        <strain evidence="6 7">LMG 27010</strain>
    </source>
</reference>
<evidence type="ECO:0000256" key="4">
    <source>
        <dbReference type="ARBA" id="ARBA00038303"/>
    </source>
</evidence>
<dbReference type="EMBL" id="JABXXR010000144">
    <property type="protein sequence ID" value="NVN41547.1"/>
    <property type="molecule type" value="Genomic_DNA"/>
</dbReference>
<comment type="catalytic activity">
    <reaction evidence="5">
        <text>pseudouridine(1915) in 23S rRNA + S-adenosyl-L-methionine = N(3)-methylpseudouridine(1915) in 23S rRNA + S-adenosyl-L-homocysteine + H(+)</text>
        <dbReference type="Rhea" id="RHEA:42752"/>
        <dbReference type="Rhea" id="RHEA-COMP:10221"/>
        <dbReference type="Rhea" id="RHEA-COMP:10222"/>
        <dbReference type="ChEBI" id="CHEBI:15378"/>
        <dbReference type="ChEBI" id="CHEBI:57856"/>
        <dbReference type="ChEBI" id="CHEBI:59789"/>
        <dbReference type="ChEBI" id="CHEBI:65314"/>
        <dbReference type="ChEBI" id="CHEBI:74486"/>
        <dbReference type="EC" id="2.1.1.177"/>
    </reaction>
</comment>
<evidence type="ECO:0000313" key="6">
    <source>
        <dbReference type="EMBL" id="NVN41547.1"/>
    </source>
</evidence>
<comment type="caution">
    <text evidence="6">The sequence shown here is derived from an EMBL/GenBank/DDBJ whole genome shotgun (WGS) entry which is preliminary data.</text>
</comment>
<dbReference type="GO" id="GO:0070038">
    <property type="term" value="F:rRNA (pseudouridine-N3-)-methyltransferase activity"/>
    <property type="evidence" value="ECO:0007669"/>
    <property type="project" value="UniProtKB-UniRule"/>
</dbReference>
<dbReference type="PIRSF" id="PIRSF004505">
    <property type="entry name" value="MT_bac"/>
    <property type="match status" value="1"/>
</dbReference>
<keyword evidence="5" id="KW-0698">rRNA processing</keyword>
<keyword evidence="7" id="KW-1185">Reference proteome</keyword>